<proteinExistence type="predicted"/>
<reference evidence="3" key="1">
    <citation type="submission" date="2019-03" db="EMBL/GenBank/DDBJ databases">
        <title>Flavobacterium sp.</title>
        <authorList>
            <person name="Kim H."/>
        </authorList>
    </citation>
    <scope>NUCLEOTIDE SEQUENCE [LARGE SCALE GENOMIC DNA]</scope>
    <source>
        <strain evidence="3">GS13</strain>
    </source>
</reference>
<evidence type="ECO:0000313" key="2">
    <source>
        <dbReference type="EMBL" id="QBN19531.1"/>
    </source>
</evidence>
<dbReference type="PROSITE" id="PS50853">
    <property type="entry name" value="FN3"/>
    <property type="match status" value="1"/>
</dbReference>
<organism evidence="2 3">
    <name type="scientific">Flavobacterium nackdongense</name>
    <dbReference type="NCBI Taxonomy" id="2547394"/>
    <lineage>
        <taxon>Bacteria</taxon>
        <taxon>Pseudomonadati</taxon>
        <taxon>Bacteroidota</taxon>
        <taxon>Flavobacteriia</taxon>
        <taxon>Flavobacteriales</taxon>
        <taxon>Flavobacteriaceae</taxon>
        <taxon>Flavobacterium</taxon>
    </lineage>
</organism>
<dbReference type="RefSeq" id="WP_133277048.1">
    <property type="nucleotide sequence ID" value="NZ_CP037933.1"/>
</dbReference>
<dbReference type="InterPro" id="IPR013783">
    <property type="entry name" value="Ig-like_fold"/>
</dbReference>
<dbReference type="Proteomes" id="UP000291124">
    <property type="component" value="Chromosome"/>
</dbReference>
<name>A0A4P6Y968_9FLAO</name>
<accession>A0A4P6Y968</accession>
<gene>
    <name evidence="2" type="ORF">E1750_12225</name>
</gene>
<sequence length="1295" mass="133596">MTKITQNFYQTKGKRTIMGFLSLFVLLLMGAQMSWGQQVIGSFPSMDGGFEGQTGTLGTTLSNTAWSVSTSGNGIVGSSFVRTGLKSVNFYTTSTAKRLQSPTTATNAVSNVQYTVQYYYRTATATATAASMQIGASPNGTSSPTYFPSGAPYTILASSNPGWTKYSAQVTVATAPNGNAGIGIIRCNTPTMGVALDIDDFVMYPGTTDVTVPDAPTAPSIPTPLATQMNVTWTAAAVGAGNGVDGGGYMVVRGIVDPTTPPNVNGIYAVGNTVAAGEQVVYLGAANSFNDTGLTPSTTYYYRIYSVDKAFNYSAPITVNATTTAPNYASEPTIQASGASFSGVTSTGFTVNFTAGDGTNNLVVIKSGSAVNSDPGDGNTYTANTVFGSGTQLGTGNYVVYSGTGNSVSVTGLSKATTYYVKVYSFNGTTGSENYLIPNPASGNQITSPGEIVSTGLNSAGVTWATASAWVGGVVPGATDNVTIAAGDKIQLAAAASCYNLTINSTGKLYNNANVVGGSMNYLTVNGTSATINGTLGDKDDTAAYDCALGLYFNGNLTISGSGIIRPGRLRPNTNTQNATLTIDADMEMTYKGSTGTGGASIYTDSSSNDNITITINSGKTLSFVGLSNLNTASSSATNGNASTTINVNGTLTLPTGSNLSLPIASGKTCVLNVNGTLNVDKLNATSSVGGSAPTITVGPSGVINVSNTADFSSATLSAAVTGSGAFNLLSGAVINIGTAIGLDPVAGPIRTTTRNFNTGANYSYVGSAAQVPGSDLPATVNNFTVNNPSGVTMGADLTTNFVTITAGTLTVPSGKNLTITNALVNSGTLTLENNANLIQTATTNTNSGSGNVVVKRNSSALSRLDYTLWSSPVANQNLLAFSPATATTRFYNFNTTYNVGSVNGAFSAIADPSLTPFSVGSGYLIRMPNTAVEAPAAETFNGQFTGLPNNGDVPVPLVDGAAAGLRYNLVGNPYPSPISIGTFVTNNTANIETTLYFWRKTNGAGSAYCTYNTAGVPMFTTNGNAQSVDPAGVIQIGQGFFVEAKSGATSLTFKNGQRVANNANQFFKTKQLAAPSRLWLNATTTAGAFSQMAVNYADGATPGVDDYDSKYINDSAFALTSSINNGEYTIQGRPVFDASDVVPLNFKTNLAGDYTIAIDHSEGVFATGQEVYLVDSKTGTETKLKDGAYTFTAAAGVDNARFSLKYQKTLKVNEAAFNDNNVTVYKNNGRLQVSSSAKAINSVRVYDVQGRLIAEQKNVKANTATFSNLKVNNQVLIVKVTGEDNSEVTKKVLN</sequence>
<feature type="domain" description="Fibronectin type-III" evidence="1">
    <location>
        <begin position="215"/>
        <end position="327"/>
    </location>
</feature>
<evidence type="ECO:0000259" key="1">
    <source>
        <dbReference type="PROSITE" id="PS50853"/>
    </source>
</evidence>
<dbReference type="InterPro" id="IPR036116">
    <property type="entry name" value="FN3_sf"/>
</dbReference>
<evidence type="ECO:0000313" key="3">
    <source>
        <dbReference type="Proteomes" id="UP000291124"/>
    </source>
</evidence>
<dbReference type="OrthoDB" id="1652165at2"/>
<dbReference type="KEGG" id="fnk:E1750_12225"/>
<keyword evidence="3" id="KW-1185">Reference proteome</keyword>
<dbReference type="SMART" id="SM00060">
    <property type="entry name" value="FN3"/>
    <property type="match status" value="2"/>
</dbReference>
<dbReference type="SUPFAM" id="SSF49265">
    <property type="entry name" value="Fibronectin type III"/>
    <property type="match status" value="1"/>
</dbReference>
<dbReference type="NCBIfam" id="NF033708">
    <property type="entry name" value="T9SS_Cterm_ChiA"/>
    <property type="match status" value="1"/>
</dbReference>
<protein>
    <submittedName>
        <fullName evidence="2">T9SS sorting signal type C domain-containing protein</fullName>
    </submittedName>
</protein>
<dbReference type="EMBL" id="CP037933">
    <property type="protein sequence ID" value="QBN19531.1"/>
    <property type="molecule type" value="Genomic_DNA"/>
</dbReference>
<dbReference type="Gene3D" id="2.60.40.10">
    <property type="entry name" value="Immunoglobulins"/>
    <property type="match status" value="2"/>
</dbReference>
<dbReference type="InterPro" id="IPR003961">
    <property type="entry name" value="FN3_dom"/>
</dbReference>